<evidence type="ECO:0000313" key="1">
    <source>
        <dbReference type="EMBL" id="NRN68563.1"/>
    </source>
</evidence>
<comment type="caution">
    <text evidence="1">The sequence shown here is derived from an EMBL/GenBank/DDBJ whole genome shotgun (WGS) entry which is preliminary data.</text>
</comment>
<dbReference type="EMBL" id="JAAATY010000021">
    <property type="protein sequence ID" value="NRN68563.1"/>
    <property type="molecule type" value="Genomic_DNA"/>
</dbReference>
<gene>
    <name evidence="1" type="ORF">GC106_58060</name>
</gene>
<dbReference type="Proteomes" id="UP000763557">
    <property type="component" value="Unassembled WGS sequence"/>
</dbReference>
<reference evidence="1 2" key="1">
    <citation type="submission" date="2020-01" db="EMBL/GenBank/DDBJ databases">
        <title>Kibdelosporangium persica a novel Actinomycetes from a hot desert in Iran.</title>
        <authorList>
            <person name="Safaei N."/>
            <person name="Zaburannyi N."/>
            <person name="Mueller R."/>
            <person name="Wink J."/>
        </authorList>
    </citation>
    <scope>NUCLEOTIDE SEQUENCE [LARGE SCALE GENOMIC DNA]</scope>
    <source>
        <strain evidence="1 2">4NS15</strain>
    </source>
</reference>
<organism evidence="1 2">
    <name type="scientific">Kibdelosporangium persicum</name>
    <dbReference type="NCBI Taxonomy" id="2698649"/>
    <lineage>
        <taxon>Bacteria</taxon>
        <taxon>Bacillati</taxon>
        <taxon>Actinomycetota</taxon>
        <taxon>Actinomycetes</taxon>
        <taxon>Pseudonocardiales</taxon>
        <taxon>Pseudonocardiaceae</taxon>
        <taxon>Kibdelosporangium</taxon>
    </lineage>
</organism>
<evidence type="ECO:0000313" key="2">
    <source>
        <dbReference type="Proteomes" id="UP000763557"/>
    </source>
</evidence>
<protein>
    <submittedName>
        <fullName evidence="1">Uncharacterized protein</fullName>
    </submittedName>
</protein>
<accession>A0ABX2FCL6</accession>
<sequence length="625" mass="65232">MLASAGNAAVGRLLQGAANTPYVPPQFVQRLTVQRDPGQYTPADPSAQVCAPEDARLNSSDPEVNGRTVTEVATNLGGRVLRYRRSIDRFKGFSVATQQDERDWYANLGLMGGFIDWFNTAPRTDPARWQQVIERWDSTAAQFDTALAHPITAQSIGEGGRLSSAAMSAFDEVSRLDSQYRAEYSAYLEGFSHSAEGVVAVSTTVRDIAFAAAVGIAVVVAAPVVAGALTTAGAGTLLTYGGTAVAMGGLGAGIEGSGQVIATFGAQASMALADLVRGSERAADNFDVAQLGQAGWEGMRRGFVDGVLAFAGAQAERLVASHVGQYVRAMLGPANSGLMSLVIRRSLTRAISGGATGSVIGALQAGLMAAINGQDIAGITAAMERGFAVGAAAGTALGAAGGAIEARAAHQLRQAVLPDLRAATQTGDPAGSERLFQDLQQQLAANPGVGSNDELARVMPDVWRALRDPDQIANALADVWLEEHLLGLMAPRDAASRYGQAAMVLSRRAGAPVRILGPNESFGVQEFYDQVVLTGDRFLDLAVLKLSPAHGASTHMIQDLVVDRVLRGSGMRAEQLRALFSGAQGTGGRPIGNDIWMTVYDSLTGGLNEPEVVYPIMARGLGGLQ</sequence>
<name>A0ABX2FCL6_9PSEU</name>
<keyword evidence="2" id="KW-1185">Reference proteome</keyword>
<proteinExistence type="predicted"/>